<dbReference type="Proteomes" id="UP000041254">
    <property type="component" value="Unassembled WGS sequence"/>
</dbReference>
<gene>
    <name evidence="2" type="ORF">Vbra_23290</name>
</gene>
<evidence type="ECO:0000313" key="3">
    <source>
        <dbReference type="Proteomes" id="UP000041254"/>
    </source>
</evidence>
<reference evidence="2 3" key="1">
    <citation type="submission" date="2014-11" db="EMBL/GenBank/DDBJ databases">
        <authorList>
            <person name="Zhu J."/>
            <person name="Qi W."/>
            <person name="Song R."/>
        </authorList>
    </citation>
    <scope>NUCLEOTIDE SEQUENCE [LARGE SCALE GENOMIC DNA]</scope>
</reference>
<dbReference type="AlphaFoldDB" id="A0A0G4GU70"/>
<sequence length="196" mass="21497">MTPYEAYHGKKPDTSTLRAFGCHATIRLAKQSVMEPKGRYGYYLGPDESGVRDSVRVLLHSTGKVVSGRSFTCNELRFPWLDQKEGREPFFSTWAERGVEVGTDAPPAVPEDFPPIIASHPPPPPAQEPAPPAAAPAEEPPADEQEGAEGSWETVVMTTSSISSSSSYRSLRRWASQTNLRRMTGRRTRSHDGANA</sequence>
<dbReference type="PhylomeDB" id="A0A0G4GU70"/>
<dbReference type="VEuPathDB" id="CryptoDB:Vbra_23290"/>
<dbReference type="EMBL" id="CDMY01000817">
    <property type="protein sequence ID" value="CEM34290.1"/>
    <property type="molecule type" value="Genomic_DNA"/>
</dbReference>
<dbReference type="OrthoDB" id="3243429at2759"/>
<proteinExistence type="predicted"/>
<feature type="region of interest" description="Disordered" evidence="1">
    <location>
        <begin position="103"/>
        <end position="196"/>
    </location>
</feature>
<accession>A0A0G4GU70</accession>
<protein>
    <submittedName>
        <fullName evidence="2">Uncharacterized protein</fullName>
    </submittedName>
</protein>
<feature type="compositionally biased region" description="Low complexity" evidence="1">
    <location>
        <begin position="160"/>
        <end position="176"/>
    </location>
</feature>
<name>A0A0G4GU70_VITBC</name>
<keyword evidence="3" id="KW-1185">Reference proteome</keyword>
<evidence type="ECO:0000313" key="2">
    <source>
        <dbReference type="EMBL" id="CEM34290.1"/>
    </source>
</evidence>
<evidence type="ECO:0000256" key="1">
    <source>
        <dbReference type="SAM" id="MobiDB-lite"/>
    </source>
</evidence>
<feature type="compositionally biased region" description="Pro residues" evidence="1">
    <location>
        <begin position="120"/>
        <end position="134"/>
    </location>
</feature>
<dbReference type="InParanoid" id="A0A0G4GU70"/>
<organism evidence="2 3">
    <name type="scientific">Vitrella brassicaformis (strain CCMP3155)</name>
    <dbReference type="NCBI Taxonomy" id="1169540"/>
    <lineage>
        <taxon>Eukaryota</taxon>
        <taxon>Sar</taxon>
        <taxon>Alveolata</taxon>
        <taxon>Colpodellida</taxon>
        <taxon>Vitrellaceae</taxon>
        <taxon>Vitrella</taxon>
    </lineage>
</organism>